<evidence type="ECO:0000256" key="4">
    <source>
        <dbReference type="ARBA" id="ARBA00022840"/>
    </source>
</evidence>
<dbReference type="GO" id="GO:0016787">
    <property type="term" value="F:hydrolase activity"/>
    <property type="evidence" value="ECO:0007669"/>
    <property type="project" value="UniProtKB-KW"/>
</dbReference>
<comment type="caution">
    <text evidence="6">The sequence shown here is derived from an EMBL/GenBank/DDBJ whole genome shotgun (WGS) entry which is preliminary data.</text>
</comment>
<sequence>MNSASRGIENALQKEGIPNRLLGGHRFFERMEVINALTPVKDLLAYLQVIDNPKFIPAFTRIINIPGRGIGEKTIAKILQKAGSLKISPLEVVERIHDGKLADIKPPVKRKIGSFVQAMKKLRKLARDGEYPEQLIRQLLDLIKYQDHLKKTQQDFEGRWDNVQELINFATEFESSAVLDAAEALSNKLALARTESQEDDWMDATEYDDLDDLGFPDAKEAKRDKDKARQVILDGEETPLRAFLQASMLSTDTETNEDEETKKDKVTIATCHAAKGLEWPVVFVPAVEKGVFPSARADDIEEERRLLYVACTRAQGFLYLSHCAVRMAMGQSTDKELSEFITAVQRAEVRLFRDSISDVTSQDRATIAAVLNRPVPEADKVKKMIEE</sequence>
<dbReference type="InterPro" id="IPR014017">
    <property type="entry name" value="DNA_helicase_UvrD-like_C"/>
</dbReference>
<keyword evidence="7" id="KW-1185">Reference proteome</keyword>
<accession>A0A2R6NRU4</accession>
<dbReference type="Pfam" id="PF13361">
    <property type="entry name" value="UvrD_C"/>
    <property type="match status" value="1"/>
</dbReference>
<evidence type="ECO:0000313" key="7">
    <source>
        <dbReference type="Proteomes" id="UP000186601"/>
    </source>
</evidence>
<keyword evidence="4" id="KW-0067">ATP-binding</keyword>
<keyword evidence="1" id="KW-0547">Nucleotide-binding</keyword>
<organism evidence="6 7">
    <name type="scientific">Hermanssonia centrifuga</name>
    <dbReference type="NCBI Taxonomy" id="98765"/>
    <lineage>
        <taxon>Eukaryota</taxon>
        <taxon>Fungi</taxon>
        <taxon>Dikarya</taxon>
        <taxon>Basidiomycota</taxon>
        <taxon>Agaricomycotina</taxon>
        <taxon>Agaricomycetes</taxon>
        <taxon>Polyporales</taxon>
        <taxon>Meruliaceae</taxon>
        <taxon>Hermanssonia</taxon>
    </lineage>
</organism>
<gene>
    <name evidence="6" type="ORF">PHLCEN_2v9051</name>
</gene>
<dbReference type="PANTHER" id="PTHR11070">
    <property type="entry name" value="UVRD / RECB / PCRA DNA HELICASE FAMILY MEMBER"/>
    <property type="match status" value="1"/>
</dbReference>
<proteinExistence type="predicted"/>
<name>A0A2R6NRU4_9APHY</name>
<feature type="domain" description="UvrD-like helicase C-terminal" evidence="5">
    <location>
        <begin position="1"/>
        <end position="276"/>
    </location>
</feature>
<dbReference type="OrthoDB" id="1470711at2759"/>
<evidence type="ECO:0000256" key="2">
    <source>
        <dbReference type="ARBA" id="ARBA00022801"/>
    </source>
</evidence>
<dbReference type="InterPro" id="IPR027417">
    <property type="entry name" value="P-loop_NTPase"/>
</dbReference>
<keyword evidence="3" id="KW-0347">Helicase</keyword>
<dbReference type="GO" id="GO:0043138">
    <property type="term" value="F:3'-5' DNA helicase activity"/>
    <property type="evidence" value="ECO:0007669"/>
    <property type="project" value="TreeGrafter"/>
</dbReference>
<dbReference type="Proteomes" id="UP000186601">
    <property type="component" value="Unassembled WGS sequence"/>
</dbReference>
<dbReference type="GO" id="GO:0000725">
    <property type="term" value="P:recombinational repair"/>
    <property type="evidence" value="ECO:0007669"/>
    <property type="project" value="TreeGrafter"/>
</dbReference>
<evidence type="ECO:0000256" key="1">
    <source>
        <dbReference type="ARBA" id="ARBA00022741"/>
    </source>
</evidence>
<protein>
    <recommendedName>
        <fullName evidence="5">UvrD-like helicase C-terminal domain-containing protein</fullName>
    </recommendedName>
</protein>
<dbReference type="Gene3D" id="1.10.486.10">
    <property type="entry name" value="PCRA, domain 4"/>
    <property type="match status" value="2"/>
</dbReference>
<dbReference type="PANTHER" id="PTHR11070:SF2">
    <property type="entry name" value="ATP-DEPENDENT DNA HELICASE SRS2"/>
    <property type="match status" value="1"/>
</dbReference>
<reference evidence="6 7" key="1">
    <citation type="submission" date="2018-02" db="EMBL/GenBank/DDBJ databases">
        <title>Genome sequence of the basidiomycete white-rot fungus Phlebia centrifuga.</title>
        <authorList>
            <person name="Granchi Z."/>
            <person name="Peng M."/>
            <person name="de Vries R.P."/>
            <person name="Hilden K."/>
            <person name="Makela M.R."/>
            <person name="Grigoriev I."/>
            <person name="Riley R."/>
        </authorList>
    </citation>
    <scope>NUCLEOTIDE SEQUENCE [LARGE SCALE GENOMIC DNA]</scope>
    <source>
        <strain evidence="6 7">FBCC195</strain>
    </source>
</reference>
<dbReference type="GO" id="GO:0005524">
    <property type="term" value="F:ATP binding"/>
    <property type="evidence" value="ECO:0007669"/>
    <property type="project" value="UniProtKB-KW"/>
</dbReference>
<dbReference type="Gene3D" id="3.40.50.300">
    <property type="entry name" value="P-loop containing nucleotide triphosphate hydrolases"/>
    <property type="match status" value="2"/>
</dbReference>
<evidence type="ECO:0000313" key="6">
    <source>
        <dbReference type="EMBL" id="PSR75571.1"/>
    </source>
</evidence>
<dbReference type="SUPFAM" id="SSF52540">
    <property type="entry name" value="P-loop containing nucleoside triphosphate hydrolases"/>
    <property type="match status" value="1"/>
</dbReference>
<dbReference type="InterPro" id="IPR000212">
    <property type="entry name" value="DNA_helicase_UvrD/REP"/>
</dbReference>
<dbReference type="STRING" id="98765.A0A2R6NRU4"/>
<dbReference type="EMBL" id="MLYV02000883">
    <property type="protein sequence ID" value="PSR75571.1"/>
    <property type="molecule type" value="Genomic_DNA"/>
</dbReference>
<evidence type="ECO:0000259" key="5">
    <source>
        <dbReference type="PROSITE" id="PS51217"/>
    </source>
</evidence>
<dbReference type="GO" id="GO:0003677">
    <property type="term" value="F:DNA binding"/>
    <property type="evidence" value="ECO:0007669"/>
    <property type="project" value="InterPro"/>
</dbReference>
<dbReference type="PROSITE" id="PS51217">
    <property type="entry name" value="UVRD_HELICASE_CTER"/>
    <property type="match status" value="1"/>
</dbReference>
<dbReference type="AlphaFoldDB" id="A0A2R6NRU4"/>
<keyword evidence="2" id="KW-0378">Hydrolase</keyword>
<evidence type="ECO:0000256" key="3">
    <source>
        <dbReference type="ARBA" id="ARBA00022806"/>
    </source>
</evidence>
<dbReference type="GO" id="GO:0005634">
    <property type="term" value="C:nucleus"/>
    <property type="evidence" value="ECO:0007669"/>
    <property type="project" value="TreeGrafter"/>
</dbReference>